<sequence length="174" mass="19660">MNKIGAVCVIIVVAILGFFFLTTDSEFVLESEPQEDIIASENNVFSLSPSLRSKDGDIYYTIDTFLFADSSKKGNEPAVVIDKIKVALSSEGKEIPVDVENLQSSKDILFKQSSNEIIHQSAAARYFFVNCDHSDYNLNLKLTYSLEGKSYTIDKEYHYRKILHTTGKRLIKLF</sequence>
<dbReference type="Proteomes" id="UP000093508">
    <property type="component" value="Unassembled WGS sequence"/>
</dbReference>
<dbReference type="STRING" id="1423959.SAMN05444407_102407"/>
<dbReference type="OrthoDB" id="1272598at2"/>
<accession>A0A1M6Y953</accession>
<proteinExistence type="predicted"/>
<evidence type="ECO:0000313" key="1">
    <source>
        <dbReference type="EMBL" id="OCA71861.1"/>
    </source>
</evidence>
<evidence type="ECO:0000313" key="3">
    <source>
        <dbReference type="Proteomes" id="UP000093508"/>
    </source>
</evidence>
<name>A0A1M6Y953_9FLAO</name>
<dbReference type="Proteomes" id="UP000184069">
    <property type="component" value="Unassembled WGS sequence"/>
</dbReference>
<keyword evidence="3" id="KW-1185">Reference proteome</keyword>
<dbReference type="EMBL" id="FRBM01000002">
    <property type="protein sequence ID" value="SHL14642.1"/>
    <property type="molecule type" value="Genomic_DNA"/>
</dbReference>
<dbReference type="EMBL" id="MAYF01000342">
    <property type="protein sequence ID" value="OCA71861.1"/>
    <property type="molecule type" value="Genomic_DNA"/>
</dbReference>
<gene>
    <name evidence="1" type="ORF">BBH99_13565</name>
    <name evidence="2" type="ORF">SAMN05444407_102407</name>
</gene>
<dbReference type="RefSeq" id="WP_066699710.1">
    <property type="nucleotide sequence ID" value="NZ_FRBM01000002.1"/>
</dbReference>
<dbReference type="AlphaFoldDB" id="A0A1M6Y953"/>
<evidence type="ECO:0000313" key="4">
    <source>
        <dbReference type="Proteomes" id="UP000184069"/>
    </source>
</evidence>
<evidence type="ECO:0000313" key="2">
    <source>
        <dbReference type="EMBL" id="SHL14642.1"/>
    </source>
</evidence>
<reference evidence="1 3" key="1">
    <citation type="submission" date="2016-07" db="EMBL/GenBank/DDBJ databases">
        <authorList>
            <person name="Jeong J.-J."/>
            <person name="Kim D.W."/>
            <person name="Sang M.K."/>
            <person name="Choi I.-G."/>
            <person name="Kim K.D."/>
        </authorList>
    </citation>
    <scope>NUCLEOTIDE SEQUENCE [LARGE SCALE GENOMIC DNA]</scope>
    <source>
        <strain evidence="1 3">C-26</strain>
    </source>
</reference>
<organism evidence="2 4">
    <name type="scientific">Chryseobacterium contaminans</name>
    <dbReference type="NCBI Taxonomy" id="1423959"/>
    <lineage>
        <taxon>Bacteria</taxon>
        <taxon>Pseudomonadati</taxon>
        <taxon>Bacteroidota</taxon>
        <taxon>Flavobacteriia</taxon>
        <taxon>Flavobacteriales</taxon>
        <taxon>Weeksellaceae</taxon>
        <taxon>Chryseobacterium group</taxon>
        <taxon>Chryseobacterium</taxon>
    </lineage>
</organism>
<reference evidence="2 4" key="2">
    <citation type="submission" date="2016-11" db="EMBL/GenBank/DDBJ databases">
        <authorList>
            <person name="Jaros S."/>
            <person name="Januszkiewicz K."/>
            <person name="Wedrychowicz H."/>
        </authorList>
    </citation>
    <scope>NUCLEOTIDE SEQUENCE [LARGE SCALE GENOMIC DNA]</scope>
    <source>
        <strain evidence="2 4">DSM 27621</strain>
    </source>
</reference>
<protein>
    <submittedName>
        <fullName evidence="2">Uncharacterized protein</fullName>
    </submittedName>
</protein>